<dbReference type="AlphaFoldDB" id="A0A413ZQY2"/>
<dbReference type="GO" id="GO:0016757">
    <property type="term" value="F:glycosyltransferase activity"/>
    <property type="evidence" value="ECO:0007669"/>
    <property type="project" value="InterPro"/>
</dbReference>
<sequence length="376" mass="41732">MKKENPSILQLGKFYPIKGGVEKVAYDLMTGLSTNKIHCDMLCATVAGKGKTIRLNSYARLMECHSWGKAAATMIAPSMITVLRKVCPSYDIVHVHHPDPMAALALALSGYKGKVVLHWHSDIQKQKYLLRLYRPLQDWLLRRADLIVGTSPVYVDESPFLKNVQQKTVCLPIGVPPILPEPEAADKIRQQYGGKKIVFSLGRLVAYKGFTHLVEAARFLKDDYVVLIGGTGALEQALSQQIKRLGLENKVVLLGRIPDKDLPAYFGACKVFCLPSVQKTEAFGIVQIEAMSCGKPVVATRIPQSGVSWVNKHGVSGLNVMPGNAGELACAIQDIADNESVYDKYSMAAKNRYWDIFTNEHMIDKCKRIYNNLWEG</sequence>
<feature type="domain" description="Glycosyltransferase subfamily 4-like N-terminal" evidence="2">
    <location>
        <begin position="19"/>
        <end position="158"/>
    </location>
</feature>
<evidence type="ECO:0000313" key="4">
    <source>
        <dbReference type="Proteomes" id="UP000285305"/>
    </source>
</evidence>
<dbReference type="InterPro" id="IPR028098">
    <property type="entry name" value="Glyco_trans_4-like_N"/>
</dbReference>
<evidence type="ECO:0000259" key="1">
    <source>
        <dbReference type="Pfam" id="PF00534"/>
    </source>
</evidence>
<feature type="domain" description="Glycosyl transferase family 1" evidence="1">
    <location>
        <begin position="187"/>
        <end position="351"/>
    </location>
</feature>
<gene>
    <name evidence="3" type="ORF">DW853_09785</name>
</gene>
<name>A0A413ZQY2_BACSE</name>
<dbReference type="PANTHER" id="PTHR45947">
    <property type="entry name" value="SULFOQUINOVOSYL TRANSFERASE SQD2"/>
    <property type="match status" value="1"/>
</dbReference>
<accession>A0A413ZQY2</accession>
<dbReference type="SUPFAM" id="SSF53756">
    <property type="entry name" value="UDP-Glycosyltransferase/glycogen phosphorylase"/>
    <property type="match status" value="1"/>
</dbReference>
<comment type="caution">
    <text evidence="3">The sequence shown here is derived from an EMBL/GenBank/DDBJ whole genome shotgun (WGS) entry which is preliminary data.</text>
</comment>
<proteinExistence type="predicted"/>
<dbReference type="InterPro" id="IPR001296">
    <property type="entry name" value="Glyco_trans_1"/>
</dbReference>
<evidence type="ECO:0000259" key="2">
    <source>
        <dbReference type="Pfam" id="PF13439"/>
    </source>
</evidence>
<dbReference type="InterPro" id="IPR050194">
    <property type="entry name" value="Glycosyltransferase_grp1"/>
</dbReference>
<dbReference type="Proteomes" id="UP000285305">
    <property type="component" value="Unassembled WGS sequence"/>
</dbReference>
<dbReference type="Pfam" id="PF13439">
    <property type="entry name" value="Glyco_transf_4"/>
    <property type="match status" value="1"/>
</dbReference>
<keyword evidence="3" id="KW-0808">Transferase</keyword>
<dbReference type="EMBL" id="QSHQ01000016">
    <property type="protein sequence ID" value="RHC29208.1"/>
    <property type="molecule type" value="Genomic_DNA"/>
</dbReference>
<dbReference type="PANTHER" id="PTHR45947:SF3">
    <property type="entry name" value="SULFOQUINOVOSYL TRANSFERASE SQD2"/>
    <property type="match status" value="1"/>
</dbReference>
<protein>
    <submittedName>
        <fullName evidence="3">Glycosyltransferase</fullName>
    </submittedName>
</protein>
<dbReference type="RefSeq" id="WP_117899558.1">
    <property type="nucleotide sequence ID" value="NZ_QSHQ01000016.1"/>
</dbReference>
<dbReference type="Gene3D" id="3.40.50.2000">
    <property type="entry name" value="Glycogen Phosphorylase B"/>
    <property type="match status" value="2"/>
</dbReference>
<reference evidence="3 4" key="1">
    <citation type="submission" date="2018-08" db="EMBL/GenBank/DDBJ databases">
        <title>A genome reference for cultivated species of the human gut microbiota.</title>
        <authorList>
            <person name="Zou Y."/>
            <person name="Xue W."/>
            <person name="Luo G."/>
        </authorList>
    </citation>
    <scope>NUCLEOTIDE SEQUENCE [LARGE SCALE GENOMIC DNA]</scope>
    <source>
        <strain evidence="3 4">AM36-9BH</strain>
    </source>
</reference>
<dbReference type="Pfam" id="PF00534">
    <property type="entry name" value="Glycos_transf_1"/>
    <property type="match status" value="1"/>
</dbReference>
<organism evidence="3 4">
    <name type="scientific">Bacteroides stercoris</name>
    <dbReference type="NCBI Taxonomy" id="46506"/>
    <lineage>
        <taxon>Bacteria</taxon>
        <taxon>Pseudomonadati</taxon>
        <taxon>Bacteroidota</taxon>
        <taxon>Bacteroidia</taxon>
        <taxon>Bacteroidales</taxon>
        <taxon>Bacteroidaceae</taxon>
        <taxon>Bacteroides</taxon>
    </lineage>
</organism>
<evidence type="ECO:0000313" key="3">
    <source>
        <dbReference type="EMBL" id="RHC29208.1"/>
    </source>
</evidence>